<keyword evidence="2 3" id="KW-0067">ATP-binding</keyword>
<dbReference type="PANTHER" id="PTHR45748">
    <property type="entry name" value="1-PHOSPHATIDYLINOSITOL 3-PHOSPHATE 5-KINASE-RELATED"/>
    <property type="match status" value="1"/>
</dbReference>
<dbReference type="InterPro" id="IPR002498">
    <property type="entry name" value="PInositol-4-P-4/5-kinase_core"/>
</dbReference>
<dbReference type="GO" id="GO:0046854">
    <property type="term" value="P:phosphatidylinositol phosphate biosynthetic process"/>
    <property type="evidence" value="ECO:0007669"/>
    <property type="project" value="TreeGrafter"/>
</dbReference>
<feature type="compositionally biased region" description="Basic and acidic residues" evidence="4">
    <location>
        <begin position="419"/>
        <end position="434"/>
    </location>
</feature>
<feature type="region of interest" description="Disordered" evidence="4">
    <location>
        <begin position="129"/>
        <end position="204"/>
    </location>
</feature>
<dbReference type="InterPro" id="IPR027484">
    <property type="entry name" value="PInositol-4-P-5-kinase_N"/>
</dbReference>
<dbReference type="GO" id="GO:0010008">
    <property type="term" value="C:endosome membrane"/>
    <property type="evidence" value="ECO:0007669"/>
    <property type="project" value="TreeGrafter"/>
</dbReference>
<feature type="compositionally biased region" description="Polar residues" evidence="4">
    <location>
        <begin position="435"/>
        <end position="449"/>
    </location>
</feature>
<reference evidence="6" key="1">
    <citation type="submission" date="2022-01" db="EMBL/GenBank/DDBJ databases">
        <title>Comparative genomics reveals a dynamic genome evolution in the ectomycorrhizal milk-cap (Lactarius) mushrooms.</title>
        <authorList>
            <consortium name="DOE Joint Genome Institute"/>
            <person name="Lebreton A."/>
            <person name="Tang N."/>
            <person name="Kuo A."/>
            <person name="LaButti K."/>
            <person name="Drula E."/>
            <person name="Barry K."/>
            <person name="Clum A."/>
            <person name="Lipzen A."/>
            <person name="Mousain D."/>
            <person name="Ng V."/>
            <person name="Wang R."/>
            <person name="Wang X."/>
            <person name="Dai Y."/>
            <person name="Henrissat B."/>
            <person name="Grigoriev I.V."/>
            <person name="Guerin-Laguette A."/>
            <person name="Yu F."/>
            <person name="Martin F.M."/>
        </authorList>
    </citation>
    <scope>NUCLEOTIDE SEQUENCE</scope>
    <source>
        <strain evidence="6">QP</strain>
    </source>
</reference>
<feature type="region of interest" description="Disordered" evidence="4">
    <location>
        <begin position="1244"/>
        <end position="1264"/>
    </location>
</feature>
<feature type="region of interest" description="Disordered" evidence="4">
    <location>
        <begin position="1021"/>
        <end position="1081"/>
    </location>
</feature>
<dbReference type="InterPro" id="IPR027483">
    <property type="entry name" value="PInositol-4-P-4/5-kinase_C_sf"/>
</dbReference>
<evidence type="ECO:0000256" key="2">
    <source>
        <dbReference type="ARBA" id="ARBA00022840"/>
    </source>
</evidence>
<dbReference type="Gene3D" id="3.30.810.10">
    <property type="entry name" value="2-Layer Sandwich"/>
    <property type="match status" value="1"/>
</dbReference>
<dbReference type="Gene3D" id="3.30.800.10">
    <property type="entry name" value="Phosphatidylinositol Phosphate Kinase II Beta"/>
    <property type="match status" value="1"/>
</dbReference>
<dbReference type="EMBL" id="JAKELL010000064">
    <property type="protein sequence ID" value="KAH8985403.1"/>
    <property type="molecule type" value="Genomic_DNA"/>
</dbReference>
<feature type="compositionally biased region" description="Basic and acidic residues" evidence="4">
    <location>
        <begin position="176"/>
        <end position="204"/>
    </location>
</feature>
<sequence length="1650" mass="182744">MWENNSIFGHDSGRDLIEWREASVALAGSGWLGVLSPHRNPTLSCTLMAATRHVSDKPLPITPAHKPSSKTLTIESSNHLRQFLSHILEEETGYRDADKDAWVTSIGDALNNVARAANEGMWLSGIRRTRTARREREERVAAEDTKREQEHAAKEKETEARNRAKHRPSSAADTARQTKEADAVAAEAKTEVPRALKPPSEDANRNLRALQQLRNLANRRPPSSSGDPERARHLLLTVAGPDLPTLRPFSSVTAGDSTAPKCTFSPGVYSLPPPDLFGEDPDDNNEAVISSALYGLKEWDVNFPETHDKIELIGGTFKLNRVRSADEHASLVRVLRISVYFLLSLLLEQFFLSNSAIELHYPEPPPTPIPPHPPSIVHRNSSSEVQIEARQRKRDIFRHGLWSLLHRRLPRAVTINSSEPRDASLDLSPREQDTPARTSFDTSLGPTQPRQRRFSIFGESHTPPPPPEPSQTPHDRPFQTALQRVEEAKALLSTSPGLVISPPQLLVHLAELEKANPTRRLTGDERSGLTSILGWEGKKAALRGSMTGTVGFLRQQQLSLLYSEYVYDPDRASQSSMDGSTIKSVDAELKPHTHSGTRVRWVTYMYYGGGDCDQCLGDVITSICSRAEEPCPQPACKVLQGWHERRWTHGGICVTAKTEPQVPFASPDVRSQEIEMWQSCRICQESTARCNMSDGTYLFSFAKFLELLLYSPTICTLSHTLCTHTSPSSTSSSLPASRFNIIRHFSHKSHRVSFTLSPIDDVFDLLMPKLQFTKGGWVEKNLQATAPNQASDDPDKKELRQEIKYWWQAVAEHLDKVEAEFTGGDASYRKSLPRLPSTDDAWETPSEEREERLTPKGLPVSLPPTPTHSAQPSISSLATITPTRPSSDPSSDAAVPSDDPIAMESPIHLLMNMRFAFHRAEQALYLQLRDTPNAILNNTRREFHSTAHGASRRLAAWEAKHMSKDARQRLAADREAIQKPQWWHSGYHAVPGGNVIVQEEDWGSIIAFTLSSLDYQRELASMSNPRAAQTSPAPPPSRSAGSRQTTVTTLGRSSASASTSSFKFFGSSQKPDPDREDSVWHEPEACSAVVTRKEHPRDPTALLSLREVLRHKVPADGGAGTTSSVFPSVSRMVNNGAPPLAWAKPAVEVNVAAVDGQVTGMPEAVVTAGRILHELDAASVASSKTNNSAFVETNVHRGKTSSVLSQPALGGDSTGTVGPAHQDIHSPTPLRATTGGVHVLVDSRSRTSTASTTQDATEASTHDNSAFSWTSSLTNAMRYMLKAEFPVQPSPVAKNHHGLLSTDPLTIDERPHIKYDWTIGKRLKFSCTVYYAKQFDALRRRCGVEEVFTKSMAKCENWKAEGGKSRSNFWQTSDSRFIVKTLVNAWNVADLQVLIDLAPSYFLHMESTASRASILAKLLGFYTVEVRNLEAGTVQAKADLLVMENLFYGQKPTRTFDLKGIQGRKVKANSSSSMSKTLFDSEWIEGACYLSLLLSWQFMNKTYDVGQQRALTLVNPVSKVILQEAVRADCDFLSNSNIMDYSYEYFGHSPLRSLTRISRLLLGVYGERKQIHCGLVDTIGSYTFAKTLEYKAKGLSGKDGKDITVIPPHEYKERFVSALDGYFMACPDKWTKPPDEKKLIHDPALLPSVL</sequence>
<dbReference type="GO" id="GO:0000329">
    <property type="term" value="C:fungal-type vacuole membrane"/>
    <property type="evidence" value="ECO:0007669"/>
    <property type="project" value="TreeGrafter"/>
</dbReference>
<feature type="compositionally biased region" description="Polar residues" evidence="4">
    <location>
        <begin position="867"/>
        <end position="884"/>
    </location>
</feature>
<dbReference type="GO" id="GO:0005524">
    <property type="term" value="F:ATP binding"/>
    <property type="evidence" value="ECO:0007669"/>
    <property type="project" value="UniProtKB-UniRule"/>
</dbReference>
<feature type="compositionally biased region" description="Basic and acidic residues" evidence="4">
    <location>
        <begin position="1071"/>
        <end position="1081"/>
    </location>
</feature>
<evidence type="ECO:0000313" key="6">
    <source>
        <dbReference type="EMBL" id="KAH8985403.1"/>
    </source>
</evidence>
<proteinExistence type="predicted"/>
<dbReference type="PANTHER" id="PTHR45748:SF7">
    <property type="entry name" value="1-PHOSPHATIDYLINOSITOL 3-PHOSPHATE 5-KINASE-RELATED"/>
    <property type="match status" value="1"/>
</dbReference>
<dbReference type="Pfam" id="PF01504">
    <property type="entry name" value="PIP5K"/>
    <property type="match status" value="2"/>
</dbReference>
<feature type="compositionally biased region" description="Low complexity" evidence="4">
    <location>
        <begin position="1053"/>
        <end position="1068"/>
    </location>
</feature>
<name>A0AAD4LDI3_9AGAM</name>
<evidence type="ECO:0000256" key="1">
    <source>
        <dbReference type="ARBA" id="ARBA00022741"/>
    </source>
</evidence>
<keyword evidence="3" id="KW-0808">Transferase</keyword>
<dbReference type="CDD" id="cd17300">
    <property type="entry name" value="PIPKc_PIKfyve"/>
    <property type="match status" value="1"/>
</dbReference>
<organism evidence="6 7">
    <name type="scientific">Lactarius akahatsu</name>
    <dbReference type="NCBI Taxonomy" id="416441"/>
    <lineage>
        <taxon>Eukaryota</taxon>
        <taxon>Fungi</taxon>
        <taxon>Dikarya</taxon>
        <taxon>Basidiomycota</taxon>
        <taxon>Agaricomycotina</taxon>
        <taxon>Agaricomycetes</taxon>
        <taxon>Russulales</taxon>
        <taxon>Russulaceae</taxon>
        <taxon>Lactarius</taxon>
    </lineage>
</organism>
<evidence type="ECO:0000256" key="3">
    <source>
        <dbReference type="PROSITE-ProRule" id="PRU00781"/>
    </source>
</evidence>
<feature type="region of interest" description="Disordered" evidence="4">
    <location>
        <begin position="416"/>
        <end position="476"/>
    </location>
</feature>
<keyword evidence="7" id="KW-1185">Reference proteome</keyword>
<keyword evidence="1 3" id="KW-0547">Nucleotide-binding</keyword>
<evidence type="ECO:0000256" key="4">
    <source>
        <dbReference type="SAM" id="MobiDB-lite"/>
    </source>
</evidence>
<feature type="domain" description="PIPK" evidence="5">
    <location>
        <begin position="1257"/>
        <end position="1623"/>
    </location>
</feature>
<comment type="caution">
    <text evidence="6">The sequence shown here is derived from an EMBL/GenBank/DDBJ whole genome shotgun (WGS) entry which is preliminary data.</text>
</comment>
<dbReference type="SMART" id="SM00330">
    <property type="entry name" value="PIPKc"/>
    <property type="match status" value="1"/>
</dbReference>
<gene>
    <name evidence="6" type="ORF">EDB92DRAFT_1370753</name>
</gene>
<evidence type="ECO:0000259" key="5">
    <source>
        <dbReference type="PROSITE" id="PS51455"/>
    </source>
</evidence>
<dbReference type="GO" id="GO:0000285">
    <property type="term" value="F:1-phosphatidylinositol-3-phosphate 5-kinase activity"/>
    <property type="evidence" value="ECO:0007669"/>
    <property type="project" value="InterPro"/>
</dbReference>
<dbReference type="SUPFAM" id="SSF56104">
    <property type="entry name" value="SAICAR synthase-like"/>
    <property type="match status" value="1"/>
</dbReference>
<accession>A0AAD4LDI3</accession>
<dbReference type="InterPro" id="IPR044769">
    <property type="entry name" value="PIKfyve_PIPKc"/>
</dbReference>
<keyword evidence="3" id="KW-0418">Kinase</keyword>
<evidence type="ECO:0000313" key="7">
    <source>
        <dbReference type="Proteomes" id="UP001201163"/>
    </source>
</evidence>
<feature type="compositionally biased region" description="Low complexity" evidence="4">
    <location>
        <begin position="1246"/>
        <end position="1259"/>
    </location>
</feature>
<feature type="compositionally biased region" description="Basic and acidic residues" evidence="4">
    <location>
        <begin position="132"/>
        <end position="162"/>
    </location>
</feature>
<feature type="region of interest" description="Disordered" evidence="4">
    <location>
        <begin position="827"/>
        <end position="899"/>
    </location>
</feature>
<dbReference type="Proteomes" id="UP001201163">
    <property type="component" value="Unassembled WGS sequence"/>
</dbReference>
<dbReference type="PROSITE" id="PS51455">
    <property type="entry name" value="PIPK"/>
    <property type="match status" value="1"/>
</dbReference>
<feature type="compositionally biased region" description="Low complexity" evidence="4">
    <location>
        <begin position="885"/>
        <end position="899"/>
    </location>
</feature>
<protein>
    <recommendedName>
        <fullName evidence="5">PIPK domain-containing protein</fullName>
    </recommendedName>
</protein>